<dbReference type="EMBL" id="UYSU01039834">
    <property type="protein sequence ID" value="VDM01722.1"/>
    <property type="molecule type" value="Genomic_DNA"/>
</dbReference>
<keyword evidence="3" id="KW-1185">Reference proteome</keyword>
<protein>
    <submittedName>
        <fullName evidence="4">Secreted protein</fullName>
    </submittedName>
</protein>
<evidence type="ECO:0000256" key="1">
    <source>
        <dbReference type="SAM" id="MobiDB-lite"/>
    </source>
</evidence>
<accession>A0A183TFT8</accession>
<evidence type="ECO:0000313" key="3">
    <source>
        <dbReference type="Proteomes" id="UP000275846"/>
    </source>
</evidence>
<evidence type="ECO:0000313" key="2">
    <source>
        <dbReference type="EMBL" id="VDM01722.1"/>
    </source>
</evidence>
<reference evidence="2 3" key="2">
    <citation type="submission" date="2018-11" db="EMBL/GenBank/DDBJ databases">
        <authorList>
            <consortium name="Pathogen Informatics"/>
        </authorList>
    </citation>
    <scope>NUCLEOTIDE SEQUENCE [LARGE SCALE GENOMIC DNA]</scope>
    <source>
        <strain evidence="2 3">NST_G2</strain>
    </source>
</reference>
<name>A0A183TFT8_SCHSO</name>
<sequence length="155" mass="17432">MLLWPPLTGTQLSLVAPRSWILPSGHTPGTHHDRRAKPGEGLPCCVCLHTCTPTPWDPSQVWWYTQGRLRLRQPPAPSPISGLLDSVLTLGSGMDSTAGRNLQAFFLSQAKRLRLRSESHNPASQRFDRDTKGRPFRNPYRVLPSNNGQSWLWDN</sequence>
<feature type="region of interest" description="Disordered" evidence="1">
    <location>
        <begin position="117"/>
        <end position="140"/>
    </location>
</feature>
<proteinExistence type="predicted"/>
<reference evidence="4" key="1">
    <citation type="submission" date="2016-06" db="UniProtKB">
        <authorList>
            <consortium name="WormBaseParasite"/>
        </authorList>
    </citation>
    <scope>IDENTIFICATION</scope>
</reference>
<organism evidence="4">
    <name type="scientific">Schistocephalus solidus</name>
    <name type="common">Tapeworm</name>
    <dbReference type="NCBI Taxonomy" id="70667"/>
    <lineage>
        <taxon>Eukaryota</taxon>
        <taxon>Metazoa</taxon>
        <taxon>Spiralia</taxon>
        <taxon>Lophotrochozoa</taxon>
        <taxon>Platyhelminthes</taxon>
        <taxon>Cestoda</taxon>
        <taxon>Eucestoda</taxon>
        <taxon>Diphyllobothriidea</taxon>
        <taxon>Diphyllobothriidae</taxon>
        <taxon>Schistocephalus</taxon>
    </lineage>
</organism>
<evidence type="ECO:0000313" key="4">
    <source>
        <dbReference type="WBParaSite" id="SSLN_0001591001-mRNA-1"/>
    </source>
</evidence>
<dbReference type="WBParaSite" id="SSLN_0001591001-mRNA-1">
    <property type="protein sequence ID" value="SSLN_0001591001-mRNA-1"/>
    <property type="gene ID" value="SSLN_0001591001"/>
</dbReference>
<dbReference type="Proteomes" id="UP000275846">
    <property type="component" value="Unassembled WGS sequence"/>
</dbReference>
<dbReference type="AlphaFoldDB" id="A0A183TFT8"/>
<gene>
    <name evidence="2" type="ORF">SSLN_LOCUS15336</name>
</gene>